<dbReference type="Pfam" id="PF03924">
    <property type="entry name" value="CHASE"/>
    <property type="match status" value="1"/>
</dbReference>
<gene>
    <name evidence="8" type="ORF">KOI35_26155</name>
</gene>
<accession>A0ABS5YU63</accession>
<dbReference type="RefSeq" id="WP_215791195.1">
    <property type="nucleotide sequence ID" value="NZ_JAHKKG010000008.1"/>
</dbReference>
<keyword evidence="3 6" id="KW-1133">Transmembrane helix</keyword>
<comment type="caution">
    <text evidence="8">The sequence shown here is derived from an EMBL/GenBank/DDBJ whole genome shotgun (WGS) entry which is preliminary data.</text>
</comment>
<sequence>MSQFDDRETGGDAGPAAMLCRNLELAGTIVDARLAGGELERRREHLKQAARRKSAPPTARIDLGALSDWPPASGSGFAPPPPLAVPFGRGHDDDLNLSRAAATGVRPGHVVADDPNSSRAAVALACEQAEDIVHNCRTAPAAGTESSLAPRSWLTRARRPLEQQSDERADRVVARRRALVLVAVMMLGFAGTGLAVAEQRRGNEVRVAQSLDQQTQLTKQALNAELTRYDDTLTDVAVTAGAQDRLTASNFGTFTMTINEDRLPAGSAISFVVAADSAQIPQVQKQWGTTLRPADGLSSHLLPVAGEPMWGAATGGFLDFAAEPGVAESFELSRTTDEVAASAPYLPRWDRSLPEEMSVVLSAPVWAPPSDGDSFRGWVVTELRMSDLVDTAASVSDGTVSVDLGDITVVSPGSTRGSARTPMGEGYPAHAEGDSPIGVANVNAGQREWQLRLTSTGLPRTDDAPREGVAWLTGSLITVLMVALTASMPRPGHRNRRRHEQSVRAYGPRPGDRPARDGQTDVASRMSVGAHPR</sequence>
<protein>
    <submittedName>
        <fullName evidence="8">CHASE domain-containing protein</fullName>
    </submittedName>
</protein>
<evidence type="ECO:0000313" key="8">
    <source>
        <dbReference type="EMBL" id="MBU2667000.1"/>
    </source>
</evidence>
<dbReference type="Proteomes" id="UP001519654">
    <property type="component" value="Unassembled WGS sequence"/>
</dbReference>
<evidence type="ECO:0000259" key="7">
    <source>
        <dbReference type="Pfam" id="PF03924"/>
    </source>
</evidence>
<evidence type="ECO:0000256" key="6">
    <source>
        <dbReference type="SAM" id="Phobius"/>
    </source>
</evidence>
<proteinExistence type="predicted"/>
<dbReference type="EMBL" id="JAHKKG010000008">
    <property type="protein sequence ID" value="MBU2667000.1"/>
    <property type="molecule type" value="Genomic_DNA"/>
</dbReference>
<keyword evidence="9" id="KW-1185">Reference proteome</keyword>
<evidence type="ECO:0000256" key="3">
    <source>
        <dbReference type="ARBA" id="ARBA00022989"/>
    </source>
</evidence>
<feature type="region of interest" description="Disordered" evidence="5">
    <location>
        <begin position="413"/>
        <end position="433"/>
    </location>
</feature>
<feature type="region of interest" description="Disordered" evidence="5">
    <location>
        <begin position="488"/>
        <end position="533"/>
    </location>
</feature>
<evidence type="ECO:0000256" key="5">
    <source>
        <dbReference type="SAM" id="MobiDB-lite"/>
    </source>
</evidence>
<organism evidence="8 9">
    <name type="scientific">Paractinoplanes bogorensis</name>
    <dbReference type="NCBI Taxonomy" id="1610840"/>
    <lineage>
        <taxon>Bacteria</taxon>
        <taxon>Bacillati</taxon>
        <taxon>Actinomycetota</taxon>
        <taxon>Actinomycetes</taxon>
        <taxon>Micromonosporales</taxon>
        <taxon>Micromonosporaceae</taxon>
        <taxon>Paractinoplanes</taxon>
    </lineage>
</organism>
<feature type="transmembrane region" description="Helical" evidence="6">
    <location>
        <begin position="178"/>
        <end position="197"/>
    </location>
</feature>
<evidence type="ECO:0000256" key="1">
    <source>
        <dbReference type="ARBA" id="ARBA00004370"/>
    </source>
</evidence>
<reference evidence="8 9" key="1">
    <citation type="submission" date="2021-06" db="EMBL/GenBank/DDBJ databases">
        <title>Actinoplanes lichenicola sp. nov., and Actinoplanes ovalisporus sp. nov., isolated from lichen in Thailand.</title>
        <authorList>
            <person name="Saeng-In P."/>
            <person name="Kanchanasin P."/>
            <person name="Yuki M."/>
            <person name="Kudo T."/>
            <person name="Ohkuma M."/>
            <person name="Phongsopitanun W."/>
            <person name="Tanasupawat S."/>
        </authorList>
    </citation>
    <scope>NUCLEOTIDE SEQUENCE [LARGE SCALE GENOMIC DNA]</scope>
    <source>
        <strain evidence="8 9">NBRC 110975</strain>
    </source>
</reference>
<feature type="compositionally biased region" description="Basic and acidic residues" evidence="5">
    <location>
        <begin position="510"/>
        <end position="519"/>
    </location>
</feature>
<evidence type="ECO:0000256" key="4">
    <source>
        <dbReference type="ARBA" id="ARBA00023136"/>
    </source>
</evidence>
<dbReference type="Gene3D" id="3.30.450.350">
    <property type="entry name" value="CHASE domain"/>
    <property type="match status" value="1"/>
</dbReference>
<keyword evidence="4 6" id="KW-0472">Membrane</keyword>
<feature type="domain" description="CHASE" evidence="7">
    <location>
        <begin position="246"/>
        <end position="408"/>
    </location>
</feature>
<keyword evidence="2 6" id="KW-0812">Transmembrane</keyword>
<dbReference type="InterPro" id="IPR006189">
    <property type="entry name" value="CHASE_dom"/>
</dbReference>
<name>A0ABS5YU63_9ACTN</name>
<evidence type="ECO:0000313" key="9">
    <source>
        <dbReference type="Proteomes" id="UP001519654"/>
    </source>
</evidence>
<dbReference type="InterPro" id="IPR042240">
    <property type="entry name" value="CHASE_sf"/>
</dbReference>
<evidence type="ECO:0000256" key="2">
    <source>
        <dbReference type="ARBA" id="ARBA00022692"/>
    </source>
</evidence>
<comment type="subcellular location">
    <subcellularLocation>
        <location evidence="1">Membrane</location>
    </subcellularLocation>
</comment>